<dbReference type="EMBL" id="QBIY01012556">
    <property type="protein sequence ID" value="RXN23863.1"/>
    <property type="molecule type" value="Genomic_DNA"/>
</dbReference>
<keyword evidence="2" id="KW-1185">Reference proteome</keyword>
<name>A0A498MVI1_LABRO</name>
<comment type="caution">
    <text evidence="1">The sequence shown here is derived from an EMBL/GenBank/DDBJ whole genome shotgun (WGS) entry which is preliminary data.</text>
</comment>
<dbReference type="AlphaFoldDB" id="A0A498MVI1"/>
<reference evidence="1 2" key="1">
    <citation type="submission" date="2018-03" db="EMBL/GenBank/DDBJ databases">
        <title>Draft genome sequence of Rohu Carp (Labeo rohita).</title>
        <authorList>
            <person name="Das P."/>
            <person name="Kushwaha B."/>
            <person name="Joshi C.G."/>
            <person name="Kumar D."/>
            <person name="Nagpure N.S."/>
            <person name="Sahoo L."/>
            <person name="Das S.P."/>
            <person name="Bit A."/>
            <person name="Patnaik S."/>
            <person name="Meher P.K."/>
            <person name="Jayasankar P."/>
            <person name="Koringa P.G."/>
            <person name="Patel N.V."/>
            <person name="Hinsu A.T."/>
            <person name="Kumar R."/>
            <person name="Pandey M."/>
            <person name="Agarwal S."/>
            <person name="Srivastava S."/>
            <person name="Singh M."/>
            <person name="Iquebal M.A."/>
            <person name="Jaiswal S."/>
            <person name="Angadi U.B."/>
            <person name="Kumar N."/>
            <person name="Raza M."/>
            <person name="Shah T.M."/>
            <person name="Rai A."/>
            <person name="Jena J.K."/>
        </authorList>
    </citation>
    <scope>NUCLEOTIDE SEQUENCE [LARGE SCALE GENOMIC DNA]</scope>
    <source>
        <strain evidence="1">DASCIFA01</strain>
        <tissue evidence="1">Testis</tissue>
    </source>
</reference>
<accession>A0A498MVI1</accession>
<evidence type="ECO:0000313" key="2">
    <source>
        <dbReference type="Proteomes" id="UP000290572"/>
    </source>
</evidence>
<protein>
    <submittedName>
        <fullName evidence="1">Uncharacterized protein</fullName>
    </submittedName>
</protein>
<organism evidence="1 2">
    <name type="scientific">Labeo rohita</name>
    <name type="common">Indian major carp</name>
    <name type="synonym">Cyprinus rohita</name>
    <dbReference type="NCBI Taxonomy" id="84645"/>
    <lineage>
        <taxon>Eukaryota</taxon>
        <taxon>Metazoa</taxon>
        <taxon>Chordata</taxon>
        <taxon>Craniata</taxon>
        <taxon>Vertebrata</taxon>
        <taxon>Euteleostomi</taxon>
        <taxon>Actinopterygii</taxon>
        <taxon>Neopterygii</taxon>
        <taxon>Teleostei</taxon>
        <taxon>Ostariophysi</taxon>
        <taxon>Cypriniformes</taxon>
        <taxon>Cyprinidae</taxon>
        <taxon>Labeoninae</taxon>
        <taxon>Labeonini</taxon>
        <taxon>Labeo</taxon>
    </lineage>
</organism>
<proteinExistence type="predicted"/>
<evidence type="ECO:0000313" key="1">
    <source>
        <dbReference type="EMBL" id="RXN23863.1"/>
    </source>
</evidence>
<gene>
    <name evidence="1" type="ORF">ROHU_022501</name>
</gene>
<sequence length="104" mass="11694">MQKPGCCISPLLNLSRRRRCYAEPCGDPAVTRLTHQSDRERKCQPAEAASFVSRVAAWSPRDNPARRQIAWNCFSPTLPMNRSRNKGKHPAFVFVSEKAAHVAC</sequence>
<dbReference type="Proteomes" id="UP000290572">
    <property type="component" value="Unassembled WGS sequence"/>
</dbReference>